<keyword evidence="20" id="KW-1185">Reference proteome</keyword>
<dbReference type="Proteomes" id="UP000245609">
    <property type="component" value="Unassembled WGS sequence"/>
</dbReference>
<keyword evidence="11" id="KW-0547">Nucleotide-binding</keyword>
<dbReference type="Gene3D" id="3.40.50.10880">
    <property type="entry name" value="Uncharacterised protein PF01937, DUF89, domain 3"/>
    <property type="match status" value="1"/>
</dbReference>
<evidence type="ECO:0000259" key="18">
    <source>
        <dbReference type="Pfam" id="PF01937"/>
    </source>
</evidence>
<evidence type="ECO:0000256" key="8">
    <source>
        <dbReference type="ARBA" id="ARBA00022596"/>
    </source>
</evidence>
<evidence type="ECO:0000256" key="14">
    <source>
        <dbReference type="ARBA" id="ARBA00022840"/>
    </source>
</evidence>
<dbReference type="Gene3D" id="1.20.1700.10">
    <property type="entry name" value="AF1104-like"/>
    <property type="match status" value="1"/>
</dbReference>
<dbReference type="InterPro" id="IPR004567">
    <property type="entry name" value="Type_II_PanK"/>
</dbReference>
<dbReference type="InterPro" id="IPR035073">
    <property type="entry name" value="At2g17340_3_helix_bundle"/>
</dbReference>
<evidence type="ECO:0000256" key="10">
    <source>
        <dbReference type="ARBA" id="ARBA00022723"/>
    </source>
</evidence>
<protein>
    <recommendedName>
        <fullName evidence="6">pantothenate kinase</fullName>
        <ecNumber evidence="6">2.7.1.33</ecNumber>
    </recommendedName>
</protein>
<dbReference type="InterPro" id="IPR002791">
    <property type="entry name" value="ARMT1-like_metal-bd"/>
</dbReference>
<evidence type="ECO:0000256" key="7">
    <source>
        <dbReference type="ARBA" id="ARBA00022490"/>
    </source>
</evidence>
<dbReference type="PANTHER" id="PTHR12280:SF20">
    <property type="entry name" value="4'-PHOSPHOPANTETHEINE PHOSPHATASE"/>
    <property type="match status" value="1"/>
</dbReference>
<dbReference type="Pfam" id="PF03630">
    <property type="entry name" value="Fumble"/>
    <property type="match status" value="1"/>
</dbReference>
<organism evidence="19 20">
    <name type="scientific">Smittium megazygosporum</name>
    <dbReference type="NCBI Taxonomy" id="133381"/>
    <lineage>
        <taxon>Eukaryota</taxon>
        <taxon>Fungi</taxon>
        <taxon>Fungi incertae sedis</taxon>
        <taxon>Zoopagomycota</taxon>
        <taxon>Kickxellomycotina</taxon>
        <taxon>Harpellomycetes</taxon>
        <taxon>Harpellales</taxon>
        <taxon>Legeriomycetaceae</taxon>
        <taxon>Smittium</taxon>
    </lineage>
</organism>
<comment type="similarity">
    <text evidence="17">Belongs to the type II pantothenate kinase family.</text>
</comment>
<dbReference type="InterPro" id="IPR043129">
    <property type="entry name" value="ATPase_NBD"/>
</dbReference>
<comment type="cofactor">
    <cofactor evidence="2">
        <name>Mn(2+)</name>
        <dbReference type="ChEBI" id="CHEBI:29035"/>
    </cofactor>
</comment>
<dbReference type="Gene3D" id="3.30.420.510">
    <property type="match status" value="1"/>
</dbReference>
<keyword evidence="8" id="KW-0533">Nickel</keyword>
<evidence type="ECO:0000256" key="11">
    <source>
        <dbReference type="ARBA" id="ARBA00022741"/>
    </source>
</evidence>
<reference evidence="19 20" key="1">
    <citation type="journal article" date="2018" name="MBio">
        <title>Comparative Genomics Reveals the Core Gene Toolbox for the Fungus-Insect Symbiosis.</title>
        <authorList>
            <person name="Wang Y."/>
            <person name="Stata M."/>
            <person name="Wang W."/>
            <person name="Stajich J.E."/>
            <person name="White M.M."/>
            <person name="Moncalvo J.M."/>
        </authorList>
    </citation>
    <scope>NUCLEOTIDE SEQUENCE [LARGE SCALE GENOMIC DNA]</scope>
    <source>
        <strain evidence="19 20">SC-DP-2</strain>
    </source>
</reference>
<keyword evidence="15" id="KW-0173">Coenzyme A biosynthesis</keyword>
<accession>A0A2T9ZBS7</accession>
<name>A0A2T9ZBS7_9FUNG</name>
<dbReference type="PANTHER" id="PTHR12280">
    <property type="entry name" value="PANTOTHENATE KINASE"/>
    <property type="match status" value="1"/>
</dbReference>
<dbReference type="SUPFAM" id="SSF111321">
    <property type="entry name" value="AF1104-like"/>
    <property type="match status" value="1"/>
</dbReference>
<dbReference type="GO" id="GO:0046872">
    <property type="term" value="F:metal ion binding"/>
    <property type="evidence" value="ECO:0007669"/>
    <property type="project" value="UniProtKB-KW"/>
</dbReference>
<comment type="pathway">
    <text evidence="5">Cofactor biosynthesis; coenzyme A biosynthesis; CoA from (R)-pantothenate: step 1/5.</text>
</comment>
<comment type="caution">
    <text evidence="19">The sequence shown here is derived from an EMBL/GenBank/DDBJ whole genome shotgun (WGS) entry which is preliminary data.</text>
</comment>
<keyword evidence="16" id="KW-0464">Manganese</keyword>
<keyword evidence="7" id="KW-0963">Cytoplasm</keyword>
<dbReference type="FunFam" id="3.30.420.40:FF:000025">
    <property type="entry name" value="pantothenate kinase 2, mitochondrial"/>
    <property type="match status" value="1"/>
</dbReference>
<dbReference type="CDD" id="cd24123">
    <property type="entry name" value="ASKHA_NBD_PanK-II_Pank4"/>
    <property type="match status" value="1"/>
</dbReference>
<dbReference type="STRING" id="133381.A0A2T9ZBS7"/>
<dbReference type="Gene3D" id="3.30.420.40">
    <property type="match status" value="1"/>
</dbReference>
<keyword evidence="12" id="KW-0418">Kinase</keyword>
<keyword evidence="9" id="KW-0808">Transferase</keyword>
<evidence type="ECO:0000256" key="4">
    <source>
        <dbReference type="ARBA" id="ARBA00004496"/>
    </source>
</evidence>
<dbReference type="GO" id="GO:0005524">
    <property type="term" value="F:ATP binding"/>
    <property type="evidence" value="ECO:0007669"/>
    <property type="project" value="UniProtKB-KW"/>
</dbReference>
<evidence type="ECO:0000256" key="9">
    <source>
        <dbReference type="ARBA" id="ARBA00022679"/>
    </source>
</evidence>
<dbReference type="GO" id="GO:0004594">
    <property type="term" value="F:pantothenate kinase activity"/>
    <property type="evidence" value="ECO:0007669"/>
    <property type="project" value="UniProtKB-EC"/>
</dbReference>
<keyword evidence="13" id="KW-0378">Hydrolase</keyword>
<keyword evidence="14" id="KW-0067">ATP-binding</keyword>
<evidence type="ECO:0000256" key="1">
    <source>
        <dbReference type="ARBA" id="ARBA00001206"/>
    </source>
</evidence>
<evidence type="ECO:0000256" key="17">
    <source>
        <dbReference type="ARBA" id="ARBA00060870"/>
    </source>
</evidence>
<comment type="cofactor">
    <cofactor evidence="3">
        <name>Ni(2+)</name>
        <dbReference type="ChEBI" id="CHEBI:49786"/>
    </cofactor>
</comment>
<evidence type="ECO:0000256" key="3">
    <source>
        <dbReference type="ARBA" id="ARBA00001967"/>
    </source>
</evidence>
<evidence type="ECO:0000256" key="2">
    <source>
        <dbReference type="ARBA" id="ARBA00001936"/>
    </source>
</evidence>
<evidence type="ECO:0000256" key="15">
    <source>
        <dbReference type="ARBA" id="ARBA00022993"/>
    </source>
</evidence>
<keyword evidence="10" id="KW-0479">Metal-binding</keyword>
<comment type="catalytic activity">
    <reaction evidence="1">
        <text>(R)-pantothenate + ATP = (R)-4'-phosphopantothenate + ADP + H(+)</text>
        <dbReference type="Rhea" id="RHEA:16373"/>
        <dbReference type="ChEBI" id="CHEBI:10986"/>
        <dbReference type="ChEBI" id="CHEBI:15378"/>
        <dbReference type="ChEBI" id="CHEBI:29032"/>
        <dbReference type="ChEBI" id="CHEBI:30616"/>
        <dbReference type="ChEBI" id="CHEBI:456216"/>
        <dbReference type="EC" id="2.7.1.33"/>
    </reaction>
</comment>
<dbReference type="EC" id="2.7.1.33" evidence="6"/>
<dbReference type="GO" id="GO:0016787">
    <property type="term" value="F:hydrolase activity"/>
    <property type="evidence" value="ECO:0007669"/>
    <property type="project" value="UniProtKB-KW"/>
</dbReference>
<dbReference type="Pfam" id="PF01937">
    <property type="entry name" value="ARMT1-like_dom"/>
    <property type="match status" value="1"/>
</dbReference>
<dbReference type="EMBL" id="MBFS01000642">
    <property type="protein sequence ID" value="PVV02044.1"/>
    <property type="molecule type" value="Genomic_DNA"/>
</dbReference>
<evidence type="ECO:0000313" key="20">
    <source>
        <dbReference type="Proteomes" id="UP000245609"/>
    </source>
</evidence>
<dbReference type="AlphaFoldDB" id="A0A2T9ZBS7"/>
<evidence type="ECO:0000256" key="5">
    <source>
        <dbReference type="ARBA" id="ARBA00005225"/>
    </source>
</evidence>
<feature type="domain" description="Damage-control phosphatase ARMT1-like metal-binding" evidence="18">
    <location>
        <begin position="525"/>
        <end position="818"/>
    </location>
</feature>
<sequence length="827" mass="91946">MLSNTEKNTTINLSGAVNENNSHGKISNIVMPNQTGQVSHIAVDIGGSMAKIVYFTTNPGLRGGRLNFEAFETDKIDNLISFMESLIRKKLEFPISNFSIQQNSSNNLQDLLNVNSLKELGASPQPSSTLTEPQTETLIDSPRHEKPVIKATGGGAHLFRKTIEEKLNVDVQTEDEMECLITGLNFFIHEVADEIFSYQENENPVFESIQKEDMFPYILVNIGSGVSIIKVTSEDKYERISGTSLGGGTFWGLLHLLTGSSQFDEMLEISKTGDNSKVDMMVGDIYGTDYDKIGLKATAIASTMGGVYRKKLSKKYDDSDIARSLLYMVSNTIGQIAYLNAQLHGINKIYFGGYFIRGHRLTMHTLSYAIKFWSKGTMHARFMRHEGFLGAVGAFIKADPSILPNRPTHRARGGSVTENFVFTQGLGRESVSGLGILDRVSTKLLPLPQLILSTNNPHPLQQFEKFYAGKPSTFSHSSDKFVYNPDTFDLLDNSELREYWINSLKINTENLISLASDGKLTVDGTEDKSILFNFQRMYLEKLETLKSMPSAFGKLSVRSLLNLREQSLHEVGCLDLFSNIKAQENEASLKIFPELVKTLDSINDKKALIEELFENALLGNMFDWGSNEIQQMIKNNEYKIDFSHLKKKVNFNSKFNNSKVLVKRLLEKEPYKKALVFVDNAGADTILGVIPFVRFLLNAGTKVILAANSHPALNDFTSSELMKILVAIAKLDSLINSKIIDKSLVVLGTGSSSPCLDLSRLNERLVTESHDVDFLVIIGMGRAIQTNYYSSFSIDSLKIAVFKSSIAADALGAKLYDSLCYFVPGCQ</sequence>
<dbReference type="OrthoDB" id="498611at2759"/>
<dbReference type="SUPFAM" id="SSF53067">
    <property type="entry name" value="Actin-like ATPase domain"/>
    <property type="match status" value="2"/>
</dbReference>
<evidence type="ECO:0000256" key="13">
    <source>
        <dbReference type="ARBA" id="ARBA00022801"/>
    </source>
</evidence>
<evidence type="ECO:0000256" key="12">
    <source>
        <dbReference type="ARBA" id="ARBA00022777"/>
    </source>
</evidence>
<dbReference type="GO" id="GO:0005829">
    <property type="term" value="C:cytosol"/>
    <property type="evidence" value="ECO:0007669"/>
    <property type="project" value="TreeGrafter"/>
</dbReference>
<evidence type="ECO:0000256" key="16">
    <source>
        <dbReference type="ARBA" id="ARBA00023211"/>
    </source>
</evidence>
<proteinExistence type="inferred from homology"/>
<dbReference type="InterPro" id="IPR036075">
    <property type="entry name" value="ARMT-1-like_metal-bd_sf"/>
</dbReference>
<evidence type="ECO:0000256" key="6">
    <source>
        <dbReference type="ARBA" id="ARBA00012102"/>
    </source>
</evidence>
<dbReference type="NCBIfam" id="TIGR00555">
    <property type="entry name" value="panK_eukar"/>
    <property type="match status" value="1"/>
</dbReference>
<evidence type="ECO:0000313" key="19">
    <source>
        <dbReference type="EMBL" id="PVV02044.1"/>
    </source>
</evidence>
<gene>
    <name evidence="19" type="ORF">BB560_003514</name>
</gene>
<dbReference type="GO" id="GO:0005634">
    <property type="term" value="C:nucleus"/>
    <property type="evidence" value="ECO:0007669"/>
    <property type="project" value="TreeGrafter"/>
</dbReference>
<dbReference type="GO" id="GO:0015937">
    <property type="term" value="P:coenzyme A biosynthetic process"/>
    <property type="evidence" value="ECO:0007669"/>
    <property type="project" value="UniProtKB-KW"/>
</dbReference>
<comment type="subcellular location">
    <subcellularLocation>
        <location evidence="4">Cytoplasm</location>
    </subcellularLocation>
</comment>